<dbReference type="InterPro" id="IPR022100">
    <property type="entry name" value="WDHD1/CFT4_beta-prop_2nd"/>
</dbReference>
<dbReference type="InterPro" id="IPR001680">
    <property type="entry name" value="WD40_rpt"/>
</dbReference>
<dbReference type="PROSITE" id="PS50294">
    <property type="entry name" value="WD_REPEATS_REGION"/>
    <property type="match status" value="1"/>
</dbReference>
<accession>A0A814RE63</accession>
<evidence type="ECO:0000259" key="9">
    <source>
        <dbReference type="Pfam" id="PF24817"/>
    </source>
</evidence>
<keyword evidence="3" id="KW-0677">Repeat</keyword>
<feature type="domain" description="WDHD1/CFT4 second beta-propeller" evidence="7">
    <location>
        <begin position="384"/>
        <end position="659"/>
    </location>
</feature>
<dbReference type="SUPFAM" id="SSF50978">
    <property type="entry name" value="WD40 repeat-like"/>
    <property type="match status" value="1"/>
</dbReference>
<dbReference type="GO" id="GO:0003682">
    <property type="term" value="F:chromatin binding"/>
    <property type="evidence" value="ECO:0007669"/>
    <property type="project" value="TreeGrafter"/>
</dbReference>
<dbReference type="InterPro" id="IPR036322">
    <property type="entry name" value="WD40_repeat_dom_sf"/>
</dbReference>
<dbReference type="PANTHER" id="PTHR19932:SF10">
    <property type="entry name" value="WD REPEAT AND HMG-BOX DNA-BINDING PROTEIN 1"/>
    <property type="match status" value="1"/>
</dbReference>
<evidence type="ECO:0000256" key="6">
    <source>
        <dbReference type="SAM" id="MobiDB-lite"/>
    </source>
</evidence>
<reference evidence="10" key="1">
    <citation type="submission" date="2021-02" db="EMBL/GenBank/DDBJ databases">
        <authorList>
            <person name="Nowell W R."/>
        </authorList>
    </citation>
    <scope>NUCLEOTIDE SEQUENCE</scope>
</reference>
<sequence length="1017" mass="115330">MQAIQTLLAHSSGYTDVCYTTDGSSILTSGIDGDVRIWTSMNEDDKKDLRIADECHAVAFCNDKVYIGTSRYEIEVRLYPDGELEPTIAHFTQPVTCLQIEQNTIYAGTRDFKVCSIDLNDNRLKYFDGHQAPILSVQPHLTKYYLATSCCDGFVRIFNMNDQTIIKQFDLIKKSNDIDSTLARMDWDRSTDILAIPVQNSVTFYDTTTWTIKQKFKDDTITDFVNLVRYSSSSKYLAVGYVNGQISILEKQTLKIIITYTTGKKKAICSLAWNPNNDDSFTFATIQVGDFGIVDISDSILEQQMSSIEQQPKSVLKKKIDNEDDTLEKSEIPIIDLEENEEEDEILGFVDDISSSPKAVTSVKPPTVVQEIIHHGYEPPELQESFQPTSTSKYLDTRFMIWNSVGAITCYSCDDQNSIQVTFHDVTFHHAIHINNTIGYKMASLSNQAVLLATSKQFMCLLYQSWDTQNEWTMQITNGQIEAITLGDQLIAIVTSQRLIRFFTLSGIQQQIVCIQGPILSICAHKHTFWAIYHSTMGLPKETALSYIYLDTKKNIYLEGSLPFTPKSKLTWIGFSDQGNCFYLDKIGELRLLKRTKTLNMQPIYIMNIKQEGEKHGVSYWLIGIDESNGGFLRTISLRGQSYPDLVPWPIVSMVPIQFGLCELDIDKTKLESDYLKINLLGNKQDEDFIFNERQCLMKMFGVPCKSNRDYRAYELCTLMDICTIELAIKYASRSGKMSLAHRINQLLEEKNNEMTIATSTILDEDDSPSMTINDAINDKDDNDNVEFVEEASIQINEEVVSRPNQDYSPPPPNSTRFSSASIVDYNQSFKNPFKKNSVSRSSNGTSTLDTLGTLNKTKTNDLNKYKPTLKRQRQSKTIVPKEPSDSVSISSSTNGMDRFLSKPDVTTPTNDENNDLTLNKSTKQTKSGFDLWYSLNESQIKSQYQDLSKTELSMLAIKQFKLLSKDEQKIWIDKANESNGSIQASKRKNEDDDDLNDGSTTNTKRSSKLSQFAFNR</sequence>
<evidence type="ECO:0000259" key="7">
    <source>
        <dbReference type="Pfam" id="PF12341"/>
    </source>
</evidence>
<evidence type="ECO:0000256" key="1">
    <source>
        <dbReference type="ARBA" id="ARBA00004123"/>
    </source>
</evidence>
<dbReference type="GO" id="GO:0043596">
    <property type="term" value="C:nuclear replication fork"/>
    <property type="evidence" value="ECO:0007669"/>
    <property type="project" value="TreeGrafter"/>
</dbReference>
<dbReference type="InterPro" id="IPR015943">
    <property type="entry name" value="WD40/YVTN_repeat-like_dom_sf"/>
</dbReference>
<dbReference type="AlphaFoldDB" id="A0A814RE63"/>
<dbReference type="InterPro" id="IPR055339">
    <property type="entry name" value="HMG-box_WDHD1"/>
</dbReference>
<comment type="caution">
    <text evidence="10">The sequence shown here is derived from an EMBL/GenBank/DDBJ whole genome shotgun (WGS) entry which is preliminary data.</text>
</comment>
<gene>
    <name evidence="10" type="ORF">GPM918_LOCUS20284</name>
    <name evidence="11" type="ORF">SRO942_LOCUS20281</name>
</gene>
<dbReference type="GO" id="GO:0003677">
    <property type="term" value="F:DNA binding"/>
    <property type="evidence" value="ECO:0007669"/>
    <property type="project" value="InterPro"/>
</dbReference>
<evidence type="ECO:0000313" key="10">
    <source>
        <dbReference type="EMBL" id="CAF1132773.1"/>
    </source>
</evidence>
<feature type="domain" description="WDHD1 first WD40" evidence="9">
    <location>
        <begin position="8"/>
        <end position="286"/>
    </location>
</feature>
<dbReference type="GO" id="GO:0000278">
    <property type="term" value="P:mitotic cell cycle"/>
    <property type="evidence" value="ECO:0007669"/>
    <property type="project" value="TreeGrafter"/>
</dbReference>
<feature type="region of interest" description="Disordered" evidence="6">
    <location>
        <begin position="834"/>
        <end position="922"/>
    </location>
</feature>
<proteinExistence type="predicted"/>
<dbReference type="InterPro" id="IPR036910">
    <property type="entry name" value="HMG_box_dom_sf"/>
</dbReference>
<keyword evidence="12" id="KW-1185">Reference proteome</keyword>
<evidence type="ECO:0000313" key="12">
    <source>
        <dbReference type="Proteomes" id="UP000663829"/>
    </source>
</evidence>
<dbReference type="EMBL" id="CAJNOQ010006371">
    <property type="protein sequence ID" value="CAF1132773.1"/>
    <property type="molecule type" value="Genomic_DNA"/>
</dbReference>
<dbReference type="OrthoDB" id="427368at2759"/>
<feature type="compositionally biased region" description="Polar residues" evidence="6">
    <location>
        <begin position="886"/>
        <end position="896"/>
    </location>
</feature>
<dbReference type="Pfam" id="PF20946">
    <property type="entry name" value="Ctf4_C"/>
    <property type="match status" value="1"/>
</dbReference>
<dbReference type="Pfam" id="PF12341">
    <property type="entry name" value="Mcl1_mid"/>
    <property type="match status" value="1"/>
</dbReference>
<evidence type="ECO:0000256" key="4">
    <source>
        <dbReference type="ARBA" id="ARBA00023242"/>
    </source>
</evidence>
<evidence type="ECO:0000256" key="5">
    <source>
        <dbReference type="PROSITE-ProRule" id="PRU00221"/>
    </source>
</evidence>
<dbReference type="GO" id="GO:0006281">
    <property type="term" value="P:DNA repair"/>
    <property type="evidence" value="ECO:0007669"/>
    <property type="project" value="TreeGrafter"/>
</dbReference>
<feature type="region of interest" description="Disordered" evidence="6">
    <location>
        <begin position="977"/>
        <end position="1017"/>
    </location>
</feature>
<dbReference type="GO" id="GO:0006261">
    <property type="term" value="P:DNA-templated DNA replication"/>
    <property type="evidence" value="ECO:0007669"/>
    <property type="project" value="InterPro"/>
</dbReference>
<feature type="repeat" description="WD" evidence="5">
    <location>
        <begin position="7"/>
        <end position="38"/>
    </location>
</feature>
<dbReference type="PANTHER" id="PTHR19932">
    <property type="entry name" value="WD REPEAT AND HMG-BOX DNA BINDING PROTEIN"/>
    <property type="match status" value="1"/>
</dbReference>
<evidence type="ECO:0000256" key="3">
    <source>
        <dbReference type="ARBA" id="ARBA00022737"/>
    </source>
</evidence>
<feature type="domain" description="WDHD1/CFT4 helical bundle" evidence="8">
    <location>
        <begin position="694"/>
        <end position="753"/>
    </location>
</feature>
<dbReference type="Gene3D" id="2.130.10.10">
    <property type="entry name" value="YVTN repeat-like/Quinoprotein amine dehydrogenase"/>
    <property type="match status" value="2"/>
</dbReference>
<dbReference type="PROSITE" id="PS50082">
    <property type="entry name" value="WD_REPEATS_2"/>
    <property type="match status" value="1"/>
</dbReference>
<protein>
    <recommendedName>
        <fullName evidence="13">WD repeat and HMG-box DNA-binding protein 1</fullName>
    </recommendedName>
</protein>
<dbReference type="Pfam" id="PF24817">
    <property type="entry name" value="WD40_WDHD1_1st"/>
    <property type="match status" value="1"/>
</dbReference>
<dbReference type="InterPro" id="IPR048591">
    <property type="entry name" value="WDHD1/CFT4_hel"/>
</dbReference>
<evidence type="ECO:0000259" key="8">
    <source>
        <dbReference type="Pfam" id="PF20946"/>
    </source>
</evidence>
<dbReference type="InterPro" id="IPR057646">
    <property type="entry name" value="WD40_WDHD1_1st"/>
</dbReference>
<dbReference type="CDD" id="cd21993">
    <property type="entry name" value="HMG-box_WDHD1"/>
    <property type="match status" value="1"/>
</dbReference>
<dbReference type="SMART" id="SM00320">
    <property type="entry name" value="WD40"/>
    <property type="match status" value="4"/>
</dbReference>
<dbReference type="EMBL" id="CAJOBC010006371">
    <property type="protein sequence ID" value="CAF3896574.1"/>
    <property type="molecule type" value="Genomic_DNA"/>
</dbReference>
<comment type="subcellular location">
    <subcellularLocation>
        <location evidence="1">Nucleus</location>
    </subcellularLocation>
</comment>
<dbReference type="SUPFAM" id="SSF82171">
    <property type="entry name" value="DPP6 N-terminal domain-like"/>
    <property type="match status" value="1"/>
</dbReference>
<organism evidence="10 12">
    <name type="scientific">Didymodactylos carnosus</name>
    <dbReference type="NCBI Taxonomy" id="1234261"/>
    <lineage>
        <taxon>Eukaryota</taxon>
        <taxon>Metazoa</taxon>
        <taxon>Spiralia</taxon>
        <taxon>Gnathifera</taxon>
        <taxon>Rotifera</taxon>
        <taxon>Eurotatoria</taxon>
        <taxon>Bdelloidea</taxon>
        <taxon>Philodinida</taxon>
        <taxon>Philodinidae</taxon>
        <taxon>Didymodactylos</taxon>
    </lineage>
</organism>
<feature type="compositionally biased region" description="Polar residues" evidence="6">
    <location>
        <begin position="834"/>
        <end position="858"/>
    </location>
</feature>
<keyword evidence="2 5" id="KW-0853">WD repeat</keyword>
<name>A0A814RE63_9BILA</name>
<dbReference type="Proteomes" id="UP000663829">
    <property type="component" value="Unassembled WGS sequence"/>
</dbReference>
<dbReference type="SUPFAM" id="SSF47095">
    <property type="entry name" value="HMG-box"/>
    <property type="match status" value="1"/>
</dbReference>
<feature type="compositionally biased region" description="Polar residues" evidence="6">
    <location>
        <begin position="998"/>
        <end position="1017"/>
    </location>
</feature>
<evidence type="ECO:0008006" key="13">
    <source>
        <dbReference type="Google" id="ProtNLM"/>
    </source>
</evidence>
<dbReference type="Proteomes" id="UP000681722">
    <property type="component" value="Unassembled WGS sequence"/>
</dbReference>
<evidence type="ECO:0000313" key="11">
    <source>
        <dbReference type="EMBL" id="CAF3896574.1"/>
    </source>
</evidence>
<dbReference type="Gene3D" id="1.10.30.10">
    <property type="entry name" value="High mobility group box domain"/>
    <property type="match status" value="1"/>
</dbReference>
<keyword evidence="4" id="KW-0539">Nucleus</keyword>
<feature type="compositionally biased region" description="Polar residues" evidence="6">
    <location>
        <begin position="905"/>
        <end position="922"/>
    </location>
</feature>
<evidence type="ECO:0000256" key="2">
    <source>
        <dbReference type="ARBA" id="ARBA00022574"/>
    </source>
</evidence>